<gene>
    <name evidence="1" type="ORF">ToRV1_ORF22L</name>
</gene>
<dbReference type="Pfam" id="PF11135">
    <property type="entry name" value="DUF2888"/>
    <property type="match status" value="1"/>
</dbReference>
<organism evidence="1 2">
    <name type="scientific">Tortoise ranavirus</name>
    <dbReference type="NCBI Taxonomy" id="1585660"/>
    <lineage>
        <taxon>Viruses</taxon>
        <taxon>Varidnaviria</taxon>
        <taxon>Bamfordvirae</taxon>
        <taxon>Nucleocytoviricota</taxon>
        <taxon>Megaviricetes</taxon>
        <taxon>Pimascovirales</taxon>
        <taxon>Pimascovirales incertae sedis</taxon>
        <taxon>Iridoviridae</taxon>
        <taxon>Alphairidovirinae</taxon>
        <taxon>Ranavirus</taxon>
        <taxon>Ranavirus alytes1</taxon>
        <taxon>Common midwife toad virus</taxon>
    </lineage>
</organism>
<evidence type="ECO:0000313" key="1">
    <source>
        <dbReference type="EMBL" id="AJR29253.1"/>
    </source>
</evidence>
<name>A0A0D3R415_9VIRU</name>
<reference evidence="1 2" key="1">
    <citation type="journal article" date="2015" name="PLoS ONE">
        <title>Phylogeny and differentiation of reptilian and amphibian ranaviruses detected in europe.</title>
        <authorList>
            <person name="Stohr A.C."/>
            <person name="Lopez-Bueno A."/>
            <person name="Blahak S."/>
            <person name="Caeiro M.F."/>
            <person name="Rosa G.M."/>
            <person name="Alves de Matos A.P."/>
            <person name="Martel A."/>
            <person name="Alejo A."/>
            <person name="Marschang R.E."/>
        </authorList>
    </citation>
    <scope>NUCLEOTIDE SEQUENCE [LARGE SCALE GENOMIC DNA]</scope>
    <source>
        <strain evidence="1">1</strain>
    </source>
</reference>
<dbReference type="EMBL" id="KP266743">
    <property type="protein sequence ID" value="AJR29253.1"/>
    <property type="molecule type" value="Genomic_DNA"/>
</dbReference>
<evidence type="ECO:0000313" key="2">
    <source>
        <dbReference type="Proteomes" id="UP000113061"/>
    </source>
</evidence>
<accession>A0A0D3R415</accession>
<sequence>MRQEVDQVEKGLNRSDTISRCFSRVSGNISQGVENILRDNRLTLKHFTFTMSMIQAYLCDSVSGEPYTCKGDLCEIPFSRNFTIDLVNLSVSTEFQVRITMTPHHDLGTFVVEPKKVFSIKRAAKGDAAFKVERAAGWLPDTPQVLSLFVYKRIHPVEWHSGCLYENLETDGGTVIVPGEATGQRFGTATAVPTRFLFKRMFVVKGV</sequence>
<proteinExistence type="predicted"/>
<protein>
    <recommendedName>
        <fullName evidence="3">Immediate early protein ICP-18</fullName>
    </recommendedName>
</protein>
<evidence type="ECO:0008006" key="3">
    <source>
        <dbReference type="Google" id="ProtNLM"/>
    </source>
</evidence>
<dbReference type="Proteomes" id="UP000113061">
    <property type="component" value="Segment"/>
</dbReference>
<dbReference type="InterPro" id="IPR022600">
    <property type="entry name" value="Frog_virus-3_Orf82R"/>
</dbReference>